<organism evidence="9 10">
    <name type="scientific">Corynebacterium maris DSM 45190</name>
    <dbReference type="NCBI Taxonomy" id="1224163"/>
    <lineage>
        <taxon>Bacteria</taxon>
        <taxon>Bacillati</taxon>
        <taxon>Actinomycetota</taxon>
        <taxon>Actinomycetes</taxon>
        <taxon>Mycobacteriales</taxon>
        <taxon>Corynebacteriaceae</taxon>
        <taxon>Corynebacterium</taxon>
    </lineage>
</organism>
<feature type="transmembrane region" description="Helical" evidence="7">
    <location>
        <begin position="174"/>
        <end position="197"/>
    </location>
</feature>
<sequence length="313" mass="33274">MTAPMIARRVGQAILVLFITYTLAFFMLAALPSDGVMARYASPELGLSAAEIAAIRQETGVDEPLIQRYVQALSGFATGDFGYSVQTGAAVSTLLAEALPGTLVLAVSGFVLAIILALAIALLSTFQRFRAVGGFFRSLPSLLVSLPSFWLGIILIQVFSFWLGWVPIINAGPVAALILPTITLAIPVAAPLAQVLIRSIDDVQRQPFIDSVRSRGAGEGWVFWKNVLRNAMLPTLTMAGLLFGELVGGAVVTEAVFGRAGVGQMTVQAVSNRDTPVLLAVVVIAATAFVLINLIVDLLYPVLDPRLRKKVQA</sequence>
<dbReference type="EMBL" id="CP003924">
    <property type="protein sequence ID" value="AGS35546.1"/>
    <property type="molecule type" value="Genomic_DNA"/>
</dbReference>
<dbReference type="GO" id="GO:0005886">
    <property type="term" value="C:plasma membrane"/>
    <property type="evidence" value="ECO:0007669"/>
    <property type="project" value="UniProtKB-SubCell"/>
</dbReference>
<dbReference type="InterPro" id="IPR000515">
    <property type="entry name" value="MetI-like"/>
</dbReference>
<evidence type="ECO:0000259" key="8">
    <source>
        <dbReference type="PROSITE" id="PS50928"/>
    </source>
</evidence>
<feature type="transmembrane region" description="Helical" evidence="7">
    <location>
        <begin position="138"/>
        <end position="162"/>
    </location>
</feature>
<evidence type="ECO:0000313" key="9">
    <source>
        <dbReference type="EMBL" id="AGS35546.1"/>
    </source>
</evidence>
<dbReference type="PANTHER" id="PTHR43163:SF6">
    <property type="entry name" value="DIPEPTIDE TRANSPORT SYSTEM PERMEASE PROTEIN DPPB-RELATED"/>
    <property type="match status" value="1"/>
</dbReference>
<feature type="transmembrane region" description="Helical" evidence="7">
    <location>
        <begin position="235"/>
        <end position="257"/>
    </location>
</feature>
<keyword evidence="6 7" id="KW-0472">Membrane</keyword>
<dbReference type="STRING" id="1224163.B841_10370"/>
<dbReference type="HOGENOM" id="CLU_036879_0_2_11"/>
<evidence type="ECO:0000256" key="7">
    <source>
        <dbReference type="RuleBase" id="RU363032"/>
    </source>
</evidence>
<name>S5TL04_9CORY</name>
<feature type="transmembrane region" description="Helical" evidence="7">
    <location>
        <begin position="12"/>
        <end position="31"/>
    </location>
</feature>
<dbReference type="Gene3D" id="1.10.3720.10">
    <property type="entry name" value="MetI-like"/>
    <property type="match status" value="1"/>
</dbReference>
<evidence type="ECO:0000256" key="1">
    <source>
        <dbReference type="ARBA" id="ARBA00004651"/>
    </source>
</evidence>
<dbReference type="PATRIC" id="fig|1224163.3.peg.2092"/>
<dbReference type="Proteomes" id="UP000015388">
    <property type="component" value="Chromosome"/>
</dbReference>
<dbReference type="PROSITE" id="PS50928">
    <property type="entry name" value="ABC_TM1"/>
    <property type="match status" value="1"/>
</dbReference>
<keyword evidence="10" id="KW-1185">Reference proteome</keyword>
<comment type="similarity">
    <text evidence="7">Belongs to the binding-protein-dependent transport system permease family.</text>
</comment>
<dbReference type="CDD" id="cd06261">
    <property type="entry name" value="TM_PBP2"/>
    <property type="match status" value="1"/>
</dbReference>
<dbReference type="InterPro" id="IPR045621">
    <property type="entry name" value="BPD_transp_1_N"/>
</dbReference>
<evidence type="ECO:0000256" key="3">
    <source>
        <dbReference type="ARBA" id="ARBA00022475"/>
    </source>
</evidence>
<evidence type="ECO:0000313" key="10">
    <source>
        <dbReference type="Proteomes" id="UP000015388"/>
    </source>
</evidence>
<feature type="transmembrane region" description="Helical" evidence="7">
    <location>
        <begin position="103"/>
        <end position="126"/>
    </location>
</feature>
<evidence type="ECO:0000256" key="4">
    <source>
        <dbReference type="ARBA" id="ARBA00022692"/>
    </source>
</evidence>
<dbReference type="KEGG" id="cmd:B841_10370"/>
<dbReference type="SUPFAM" id="SSF161098">
    <property type="entry name" value="MetI-like"/>
    <property type="match status" value="1"/>
</dbReference>
<gene>
    <name evidence="9" type="ORF">B841_10370</name>
</gene>
<feature type="transmembrane region" description="Helical" evidence="7">
    <location>
        <begin position="277"/>
        <end position="300"/>
    </location>
</feature>
<evidence type="ECO:0000256" key="2">
    <source>
        <dbReference type="ARBA" id="ARBA00022448"/>
    </source>
</evidence>
<evidence type="ECO:0000256" key="6">
    <source>
        <dbReference type="ARBA" id="ARBA00023136"/>
    </source>
</evidence>
<dbReference type="AlphaFoldDB" id="S5TL04"/>
<dbReference type="InterPro" id="IPR035906">
    <property type="entry name" value="MetI-like_sf"/>
</dbReference>
<dbReference type="Pfam" id="PF00528">
    <property type="entry name" value="BPD_transp_1"/>
    <property type="match status" value="1"/>
</dbReference>
<keyword evidence="3" id="KW-1003">Cell membrane</keyword>
<keyword evidence="5 7" id="KW-1133">Transmembrane helix</keyword>
<dbReference type="eggNOG" id="COG0601">
    <property type="taxonomic scope" value="Bacteria"/>
</dbReference>
<protein>
    <submittedName>
        <fullName evidence="9">ABC transporter permease</fullName>
    </submittedName>
</protein>
<accession>S5TL04</accession>
<keyword evidence="2 7" id="KW-0813">Transport</keyword>
<dbReference type="OrthoDB" id="9778910at2"/>
<feature type="domain" description="ABC transmembrane type-1" evidence="8">
    <location>
        <begin position="99"/>
        <end position="300"/>
    </location>
</feature>
<comment type="subcellular location">
    <subcellularLocation>
        <location evidence="1 7">Cell membrane</location>
        <topology evidence="1 7">Multi-pass membrane protein</topology>
    </subcellularLocation>
</comment>
<evidence type="ECO:0000256" key="5">
    <source>
        <dbReference type="ARBA" id="ARBA00022989"/>
    </source>
</evidence>
<dbReference type="Pfam" id="PF19300">
    <property type="entry name" value="BPD_transp_1_N"/>
    <property type="match status" value="1"/>
</dbReference>
<reference evidence="9 10" key="1">
    <citation type="submission" date="2012-11" db="EMBL/GenBank/DDBJ databases">
        <title>The complete genome sequence of Corynebacterium maris Coryn-1 (=DSM 45190).</title>
        <authorList>
            <person name="Schaffert L."/>
            <person name="Albersmeier A."/>
            <person name="Kalinowski J."/>
            <person name="Ruckert C."/>
        </authorList>
    </citation>
    <scope>NUCLEOTIDE SEQUENCE [LARGE SCALE GENOMIC DNA]</scope>
    <source>
        <strain evidence="10">Coryn-1</strain>
    </source>
</reference>
<dbReference type="PANTHER" id="PTHR43163">
    <property type="entry name" value="DIPEPTIDE TRANSPORT SYSTEM PERMEASE PROTEIN DPPB-RELATED"/>
    <property type="match status" value="1"/>
</dbReference>
<dbReference type="GO" id="GO:0055085">
    <property type="term" value="P:transmembrane transport"/>
    <property type="evidence" value="ECO:0007669"/>
    <property type="project" value="InterPro"/>
</dbReference>
<dbReference type="RefSeq" id="WP_020935479.1">
    <property type="nucleotide sequence ID" value="NC_021915.1"/>
</dbReference>
<proteinExistence type="inferred from homology"/>
<keyword evidence="4 7" id="KW-0812">Transmembrane</keyword>